<reference evidence="3 4" key="1">
    <citation type="submission" date="2023-01" db="EMBL/GenBank/DDBJ databases">
        <title>Analysis of 21 Apiospora genomes using comparative genomics revels a genus with tremendous synthesis potential of carbohydrate active enzymes and secondary metabolites.</title>
        <authorList>
            <person name="Sorensen T."/>
        </authorList>
    </citation>
    <scope>NUCLEOTIDE SEQUENCE [LARGE SCALE GENOMIC DNA]</scope>
    <source>
        <strain evidence="3 4">CBS 114990</strain>
    </source>
</reference>
<evidence type="ECO:0000256" key="2">
    <source>
        <dbReference type="SAM" id="SignalP"/>
    </source>
</evidence>
<feature type="compositionally biased region" description="Low complexity" evidence="1">
    <location>
        <begin position="68"/>
        <end position="78"/>
    </location>
</feature>
<feature type="compositionally biased region" description="Basic and acidic residues" evidence="1">
    <location>
        <begin position="103"/>
        <end position="122"/>
    </location>
</feature>
<feature type="compositionally biased region" description="Basic residues" evidence="1">
    <location>
        <begin position="82"/>
        <end position="97"/>
    </location>
</feature>
<gene>
    <name evidence="3" type="ORF">PG997_006387</name>
</gene>
<comment type="caution">
    <text evidence="3">The sequence shown here is derived from an EMBL/GenBank/DDBJ whole genome shotgun (WGS) entry which is preliminary data.</text>
</comment>
<evidence type="ECO:0000313" key="3">
    <source>
        <dbReference type="EMBL" id="KAK8085116.1"/>
    </source>
</evidence>
<feature type="region of interest" description="Disordered" evidence="1">
    <location>
        <begin position="41"/>
        <end position="148"/>
    </location>
</feature>
<evidence type="ECO:0000256" key="1">
    <source>
        <dbReference type="SAM" id="MobiDB-lite"/>
    </source>
</evidence>
<accession>A0ABR1WRH8</accession>
<feature type="signal peptide" evidence="2">
    <location>
        <begin position="1"/>
        <end position="18"/>
    </location>
</feature>
<sequence>MKSSIITALAVMAVSTEATVSDRRKLRVTPSTHANSIPLAVRKPSHARTPSTPVLARRPAAHGRRGRGAQIARAGKAALEARRRHHRPRRRCRRRRPGQFGGGRDRHKQEHRHDPDHGDAGRGRRRARHGPARARDGGRRSPSVNAGLNATTNVLAGGRAGAGAGTATGAPMAPTAPPGALPVTAGTAHVSGFGEGTAGSVAMLLLAGVAGAMVMA</sequence>
<feature type="chain" id="PRO_5045438232" evidence="2">
    <location>
        <begin position="19"/>
        <end position="216"/>
    </location>
</feature>
<organism evidence="3 4">
    <name type="scientific">Apiospora hydei</name>
    <dbReference type="NCBI Taxonomy" id="1337664"/>
    <lineage>
        <taxon>Eukaryota</taxon>
        <taxon>Fungi</taxon>
        <taxon>Dikarya</taxon>
        <taxon>Ascomycota</taxon>
        <taxon>Pezizomycotina</taxon>
        <taxon>Sordariomycetes</taxon>
        <taxon>Xylariomycetidae</taxon>
        <taxon>Amphisphaeriales</taxon>
        <taxon>Apiosporaceae</taxon>
        <taxon>Apiospora</taxon>
    </lineage>
</organism>
<keyword evidence="2" id="KW-0732">Signal</keyword>
<dbReference type="RefSeq" id="XP_066669625.1">
    <property type="nucleotide sequence ID" value="XM_066810702.1"/>
</dbReference>
<dbReference type="EMBL" id="JAQQWN010000005">
    <property type="protein sequence ID" value="KAK8085116.1"/>
    <property type="molecule type" value="Genomic_DNA"/>
</dbReference>
<name>A0ABR1WRH8_9PEZI</name>
<keyword evidence="4" id="KW-1185">Reference proteome</keyword>
<proteinExistence type="predicted"/>
<evidence type="ECO:0000313" key="4">
    <source>
        <dbReference type="Proteomes" id="UP001433268"/>
    </source>
</evidence>
<dbReference type="GeneID" id="92043762"/>
<feature type="compositionally biased region" description="Basic residues" evidence="1">
    <location>
        <begin position="123"/>
        <end position="132"/>
    </location>
</feature>
<dbReference type="Proteomes" id="UP001433268">
    <property type="component" value="Unassembled WGS sequence"/>
</dbReference>
<protein>
    <submittedName>
        <fullName evidence="3">Uncharacterized protein</fullName>
    </submittedName>
</protein>